<name>A0A806FMX0_BIFAN</name>
<reference evidence="1 2" key="1">
    <citation type="journal article" date="2011" name="J. Bacteriol.">
        <title>Genome Sequence of the Probiotic Strain Bifidobacterium animalis subsp. lactis CNCM I-2494.</title>
        <authorList>
            <person name="Chervaux C."/>
            <person name="Grimaldi C."/>
            <person name="Bolotin A."/>
            <person name="Quinquis B."/>
            <person name="Legrain-Raspaud S."/>
            <person name="van Hylckama Vlieg J.E."/>
            <person name="Denariaz G."/>
            <person name="Smokvina T."/>
        </authorList>
    </citation>
    <scope>NUCLEOTIDE SEQUENCE [LARGE SCALE GENOMIC DNA]</scope>
    <source>
        <strain evidence="1 2">CNCM I-2494</strain>
    </source>
</reference>
<proteinExistence type="predicted"/>
<accession>A0A806FMX0</accession>
<organism evidence="1 2">
    <name type="scientific">Bifidobacterium animalis subsp. lactis CNCM I-2494</name>
    <dbReference type="NCBI Taxonomy" id="1042403"/>
    <lineage>
        <taxon>Bacteria</taxon>
        <taxon>Bacillati</taxon>
        <taxon>Actinomycetota</taxon>
        <taxon>Actinomycetes</taxon>
        <taxon>Bifidobacteriales</taxon>
        <taxon>Bifidobacteriaceae</taxon>
        <taxon>Bifidobacterium</taxon>
    </lineage>
</organism>
<dbReference type="EMBL" id="CP002915">
    <property type="protein sequence ID" value="AEK30644.1"/>
    <property type="molecule type" value="Genomic_DNA"/>
</dbReference>
<dbReference type="KEGG" id="bnm:BALAC2494_00061"/>
<dbReference type="AlphaFoldDB" id="A0A806FMX0"/>
<dbReference type="Proteomes" id="UP000008394">
    <property type="component" value="Chromosome"/>
</dbReference>
<protein>
    <submittedName>
        <fullName evidence="1">Hypothetical cytosolic protein</fullName>
    </submittedName>
</protein>
<evidence type="ECO:0000313" key="1">
    <source>
        <dbReference type="EMBL" id="AEK30644.1"/>
    </source>
</evidence>
<evidence type="ECO:0000313" key="2">
    <source>
        <dbReference type="Proteomes" id="UP000008394"/>
    </source>
</evidence>
<gene>
    <name evidence="1" type="ORF">BALAC2494_00061</name>
</gene>
<sequence>MHMETREIAPLLDRRVKIYDRSLNMSTVVDIAEDVDAPARFSVTDIPVEGKEGLMLALDINYSGFPRDEYDVIGMRLYSTDPARTWIINANLLRALRIEDCKNYAVSLVLLRYRPGTPISDFDYMPYNFWNDLHYVAQAREESGSLDLKAFARLYSVATKIMKNPREVLAGGFGVSKPAVAKWAAKARAEGLYTAYTPAEKDRLRAAEIKALNEPIPDNE</sequence>